<keyword evidence="1" id="KW-0863">Zinc-finger</keyword>
<dbReference type="PANTHER" id="PTHR47258:SF1">
    <property type="entry name" value="E3 UBIQUITIN-PROTEIN LIGASE XERICO-RELATED"/>
    <property type="match status" value="1"/>
</dbReference>
<dbReference type="SUPFAM" id="SSF57850">
    <property type="entry name" value="RING/U-box"/>
    <property type="match status" value="1"/>
</dbReference>
<accession>A0AAD8GT73</accession>
<comment type="caution">
    <text evidence="3">The sequence shown here is derived from an EMBL/GenBank/DDBJ whole genome shotgun (WGS) entry which is preliminary data.</text>
</comment>
<keyword evidence="1" id="KW-0862">Zinc</keyword>
<evidence type="ECO:0000256" key="1">
    <source>
        <dbReference type="PROSITE-ProRule" id="PRU00175"/>
    </source>
</evidence>
<proteinExistence type="predicted"/>
<dbReference type="PROSITE" id="PS50089">
    <property type="entry name" value="ZF_RING_2"/>
    <property type="match status" value="1"/>
</dbReference>
<keyword evidence="1" id="KW-0479">Metal-binding</keyword>
<dbReference type="EMBL" id="JAUIZM010000012">
    <property type="protein sequence ID" value="KAK1353804.1"/>
    <property type="molecule type" value="Genomic_DNA"/>
</dbReference>
<dbReference type="Pfam" id="PF13639">
    <property type="entry name" value="zf-RING_2"/>
    <property type="match status" value="1"/>
</dbReference>
<reference evidence="3" key="2">
    <citation type="submission" date="2023-05" db="EMBL/GenBank/DDBJ databases">
        <authorList>
            <person name="Schelkunov M.I."/>
        </authorList>
    </citation>
    <scope>NUCLEOTIDE SEQUENCE</scope>
    <source>
        <strain evidence="3">Hsosn_3</strain>
        <tissue evidence="3">Leaf</tissue>
    </source>
</reference>
<evidence type="ECO:0000259" key="2">
    <source>
        <dbReference type="PROSITE" id="PS50089"/>
    </source>
</evidence>
<dbReference type="GO" id="GO:0008270">
    <property type="term" value="F:zinc ion binding"/>
    <property type="evidence" value="ECO:0007669"/>
    <property type="project" value="UniProtKB-KW"/>
</dbReference>
<dbReference type="InterPro" id="IPR013083">
    <property type="entry name" value="Znf_RING/FYVE/PHD"/>
</dbReference>
<organism evidence="3 4">
    <name type="scientific">Heracleum sosnowskyi</name>
    <dbReference type="NCBI Taxonomy" id="360622"/>
    <lineage>
        <taxon>Eukaryota</taxon>
        <taxon>Viridiplantae</taxon>
        <taxon>Streptophyta</taxon>
        <taxon>Embryophyta</taxon>
        <taxon>Tracheophyta</taxon>
        <taxon>Spermatophyta</taxon>
        <taxon>Magnoliopsida</taxon>
        <taxon>eudicotyledons</taxon>
        <taxon>Gunneridae</taxon>
        <taxon>Pentapetalae</taxon>
        <taxon>asterids</taxon>
        <taxon>campanulids</taxon>
        <taxon>Apiales</taxon>
        <taxon>Apiaceae</taxon>
        <taxon>Apioideae</taxon>
        <taxon>apioid superclade</taxon>
        <taxon>Tordylieae</taxon>
        <taxon>Tordyliinae</taxon>
        <taxon>Heracleum</taxon>
    </lineage>
</organism>
<gene>
    <name evidence="3" type="ORF">POM88_052169</name>
</gene>
<dbReference type="Proteomes" id="UP001237642">
    <property type="component" value="Unassembled WGS sequence"/>
</dbReference>
<keyword evidence="4" id="KW-1185">Reference proteome</keyword>
<name>A0AAD8GT73_9APIA</name>
<dbReference type="InterPro" id="IPR001841">
    <property type="entry name" value="Znf_RING"/>
</dbReference>
<dbReference type="PANTHER" id="PTHR47258">
    <property type="match status" value="1"/>
</dbReference>
<dbReference type="SMART" id="SM00184">
    <property type="entry name" value="RING"/>
    <property type="match status" value="1"/>
</dbReference>
<protein>
    <submittedName>
        <fullName evidence="3">E3 ubiquitin-protein ligase XERICO</fullName>
    </submittedName>
</protein>
<dbReference type="AlphaFoldDB" id="A0AAD8GT73"/>
<feature type="domain" description="RING-type" evidence="2">
    <location>
        <begin position="95"/>
        <end position="137"/>
    </location>
</feature>
<sequence>MGLSHYPDPADAGILCIILVNTAKYISTMKEMVRFILQTIGIHIVSWEEYSITESPLNLIECHESSSEASIEEFRSRIPAVHYDSLCSKQLEHDCSVCLTDFRPMAVINHLSCGHVFHKVCVEKWLRYQKVTCPNCRTNMIPQEDDEEEEEDTCPM</sequence>
<dbReference type="InterPro" id="IPR044249">
    <property type="entry name" value="XERICO-like"/>
</dbReference>
<evidence type="ECO:0000313" key="4">
    <source>
        <dbReference type="Proteomes" id="UP001237642"/>
    </source>
</evidence>
<dbReference type="Gene3D" id="3.30.40.10">
    <property type="entry name" value="Zinc/RING finger domain, C3HC4 (zinc finger)"/>
    <property type="match status" value="1"/>
</dbReference>
<reference evidence="3" key="1">
    <citation type="submission" date="2023-02" db="EMBL/GenBank/DDBJ databases">
        <title>Genome of toxic invasive species Heracleum sosnowskyi carries increased number of genes despite the absence of recent whole-genome duplications.</title>
        <authorList>
            <person name="Schelkunov M."/>
            <person name="Shtratnikova V."/>
            <person name="Makarenko M."/>
            <person name="Klepikova A."/>
            <person name="Omelchenko D."/>
            <person name="Novikova G."/>
            <person name="Obukhova E."/>
            <person name="Bogdanov V."/>
            <person name="Penin A."/>
            <person name="Logacheva M."/>
        </authorList>
    </citation>
    <scope>NUCLEOTIDE SEQUENCE</scope>
    <source>
        <strain evidence="3">Hsosn_3</strain>
        <tissue evidence="3">Leaf</tissue>
    </source>
</reference>
<evidence type="ECO:0000313" key="3">
    <source>
        <dbReference type="EMBL" id="KAK1353804.1"/>
    </source>
</evidence>